<dbReference type="Gene3D" id="3.40.50.720">
    <property type="entry name" value="NAD(P)-binding Rossmann-like Domain"/>
    <property type="match status" value="1"/>
</dbReference>
<keyword evidence="2" id="KW-1185">Reference proteome</keyword>
<name>A0ABY8QDN5_9RHOB</name>
<dbReference type="RefSeq" id="WP_282299376.1">
    <property type="nucleotide sequence ID" value="NZ_CP124616.1"/>
</dbReference>
<reference evidence="1 2" key="1">
    <citation type="submission" date="2023-05" db="EMBL/GenBank/DDBJ databases">
        <title>YMD87, complete Genome.</title>
        <authorList>
            <person name="Zhang J."/>
            <person name="Xu X."/>
        </authorList>
    </citation>
    <scope>NUCLEOTIDE SEQUENCE [LARGE SCALE GENOMIC DNA]</scope>
    <source>
        <strain evidence="1 2">YMD87</strain>
    </source>
</reference>
<dbReference type="InterPro" id="IPR036291">
    <property type="entry name" value="NAD(P)-bd_dom_sf"/>
</dbReference>
<organism evidence="1 2">
    <name type="scientific">Tropicibacter oceani</name>
    <dbReference type="NCBI Taxonomy" id="3058420"/>
    <lineage>
        <taxon>Bacteria</taxon>
        <taxon>Pseudomonadati</taxon>
        <taxon>Pseudomonadota</taxon>
        <taxon>Alphaproteobacteria</taxon>
        <taxon>Rhodobacterales</taxon>
        <taxon>Roseobacteraceae</taxon>
        <taxon>Tropicibacter</taxon>
    </lineage>
</organism>
<sequence>MTRFKDKVAVIAGAEHPMGASLVRRLAGFGAKVVAIGTDEAQLRALAQHSPARIEPLAINMGQRDVLHLLQEAWAEEPLDIYVDLFPLCEAMSLAQTRDVFSRSAALAAAFAPGIRQGRASAVLAYPQGDGRPAPNRGTRAAGYAALVRHFAQQVDPGRFLGIEMRDEGCSWTGSECLSAGDCVLVLCHPVSRGLQSGSVVQWHP</sequence>
<accession>A0ABY8QDN5</accession>
<gene>
    <name evidence="1" type="ORF">QF118_12435</name>
</gene>
<protein>
    <recommendedName>
        <fullName evidence="3">SDR family NAD(P)-dependent oxidoreductase</fullName>
    </recommendedName>
</protein>
<dbReference type="SUPFAM" id="SSF51735">
    <property type="entry name" value="NAD(P)-binding Rossmann-fold domains"/>
    <property type="match status" value="1"/>
</dbReference>
<proteinExistence type="predicted"/>
<evidence type="ECO:0008006" key="3">
    <source>
        <dbReference type="Google" id="ProtNLM"/>
    </source>
</evidence>
<dbReference type="Proteomes" id="UP001241605">
    <property type="component" value="Chromosome"/>
</dbReference>
<evidence type="ECO:0000313" key="1">
    <source>
        <dbReference type="EMBL" id="WGW02744.1"/>
    </source>
</evidence>
<dbReference type="EMBL" id="CP124616">
    <property type="protein sequence ID" value="WGW02744.1"/>
    <property type="molecule type" value="Genomic_DNA"/>
</dbReference>
<evidence type="ECO:0000313" key="2">
    <source>
        <dbReference type="Proteomes" id="UP001241605"/>
    </source>
</evidence>